<evidence type="ECO:0000313" key="1">
    <source>
        <dbReference type="EMBL" id="QHT91238.1"/>
    </source>
</evidence>
<organism evidence="1">
    <name type="scientific">viral metagenome</name>
    <dbReference type="NCBI Taxonomy" id="1070528"/>
    <lineage>
        <taxon>unclassified sequences</taxon>
        <taxon>metagenomes</taxon>
        <taxon>organismal metagenomes</taxon>
    </lineage>
</organism>
<protein>
    <submittedName>
        <fullName evidence="1">Uncharacterized protein</fullName>
    </submittedName>
</protein>
<name>A0A6C0IDR3_9ZZZZ</name>
<reference evidence="1" key="1">
    <citation type="journal article" date="2020" name="Nature">
        <title>Giant virus diversity and host interactions through global metagenomics.</title>
        <authorList>
            <person name="Schulz F."/>
            <person name="Roux S."/>
            <person name="Paez-Espino D."/>
            <person name="Jungbluth S."/>
            <person name="Walsh D.A."/>
            <person name="Denef V.J."/>
            <person name="McMahon K.D."/>
            <person name="Konstantinidis K.T."/>
            <person name="Eloe-Fadrosh E.A."/>
            <person name="Kyrpides N.C."/>
            <person name="Woyke T."/>
        </authorList>
    </citation>
    <scope>NUCLEOTIDE SEQUENCE</scope>
    <source>
        <strain evidence="1">GVMAG-M-3300023184-72</strain>
    </source>
</reference>
<dbReference type="EMBL" id="MN740164">
    <property type="protein sequence ID" value="QHT91238.1"/>
    <property type="molecule type" value="Genomic_DNA"/>
</dbReference>
<proteinExistence type="predicted"/>
<dbReference type="AlphaFoldDB" id="A0A6C0IDR3"/>
<sequence>MKNTKKIKNKKVKNNLTRKCNKFCKNTYVPYVEKLYKKNPADWIQGRYPDNKARKFTYDSCNHIFCNKGCKGYNIYGDKEQKKIFKEQFDKNIINNFDIRVKKDRIKKLKSKGVISECNHLDIFNP</sequence>
<accession>A0A6C0IDR3</accession>